<feature type="transmembrane region" description="Helical" evidence="1">
    <location>
        <begin position="34"/>
        <end position="54"/>
    </location>
</feature>
<sequence length="172" mass="18648">MNKKFVLIVTVLGFIGYIGGLVFGLLHAEPGPSNIGHLIATIAGCMILVSFCLFRQAKFKCYIFGALLIFGIGMIGQIVYFIKNVPSYSRTQLWGYTVITLGSALALYFENKSPPSVIIMVFGSVVALAGFGSNIYDPSEGVVFGYIFGLAGLSVFAIGCFLYVRWTKNSLQ</sequence>
<protein>
    <submittedName>
        <fullName evidence="2">Uncharacterized protein</fullName>
    </submittedName>
</protein>
<keyword evidence="1" id="KW-1133">Transmembrane helix</keyword>
<feature type="transmembrane region" description="Helical" evidence="1">
    <location>
        <begin position="93"/>
        <end position="109"/>
    </location>
</feature>
<name>A0A0G0ZJK8_9BACT</name>
<feature type="transmembrane region" description="Helical" evidence="1">
    <location>
        <begin position="61"/>
        <end position="81"/>
    </location>
</feature>
<organism evidence="2 3">
    <name type="scientific">Candidatus Giovannonibacteria bacterium GW2011_GWF2_42_19</name>
    <dbReference type="NCBI Taxonomy" id="1618659"/>
    <lineage>
        <taxon>Bacteria</taxon>
        <taxon>Candidatus Giovannoniibacteriota</taxon>
    </lineage>
</organism>
<evidence type="ECO:0000313" key="2">
    <source>
        <dbReference type="EMBL" id="KKS48977.1"/>
    </source>
</evidence>
<feature type="transmembrane region" description="Helical" evidence="1">
    <location>
        <begin position="116"/>
        <end position="136"/>
    </location>
</feature>
<comment type="caution">
    <text evidence="2">The sequence shown here is derived from an EMBL/GenBank/DDBJ whole genome shotgun (WGS) entry which is preliminary data.</text>
</comment>
<feature type="transmembrane region" description="Helical" evidence="1">
    <location>
        <begin position="5"/>
        <end position="28"/>
    </location>
</feature>
<keyword evidence="1" id="KW-0472">Membrane</keyword>
<dbReference type="STRING" id="1618659.UV11_C0001G0072"/>
<dbReference type="EMBL" id="LCDF01000001">
    <property type="protein sequence ID" value="KKS48977.1"/>
    <property type="molecule type" value="Genomic_DNA"/>
</dbReference>
<feature type="transmembrane region" description="Helical" evidence="1">
    <location>
        <begin position="142"/>
        <end position="164"/>
    </location>
</feature>
<evidence type="ECO:0000313" key="3">
    <source>
        <dbReference type="Proteomes" id="UP000034036"/>
    </source>
</evidence>
<dbReference type="AlphaFoldDB" id="A0A0G0ZJK8"/>
<reference evidence="2 3" key="1">
    <citation type="journal article" date="2015" name="Nature">
        <title>rRNA introns, odd ribosomes, and small enigmatic genomes across a large radiation of phyla.</title>
        <authorList>
            <person name="Brown C.T."/>
            <person name="Hug L.A."/>
            <person name="Thomas B.C."/>
            <person name="Sharon I."/>
            <person name="Castelle C.J."/>
            <person name="Singh A."/>
            <person name="Wilkins M.J."/>
            <person name="Williams K.H."/>
            <person name="Banfield J.F."/>
        </authorList>
    </citation>
    <scope>NUCLEOTIDE SEQUENCE [LARGE SCALE GENOMIC DNA]</scope>
</reference>
<accession>A0A0G0ZJK8</accession>
<dbReference type="Proteomes" id="UP000034036">
    <property type="component" value="Unassembled WGS sequence"/>
</dbReference>
<gene>
    <name evidence="2" type="ORF">UV11_C0001G0072</name>
</gene>
<keyword evidence="1" id="KW-0812">Transmembrane</keyword>
<proteinExistence type="predicted"/>
<evidence type="ECO:0000256" key="1">
    <source>
        <dbReference type="SAM" id="Phobius"/>
    </source>
</evidence>